<dbReference type="GO" id="GO:0016491">
    <property type="term" value="F:oxidoreductase activity"/>
    <property type="evidence" value="ECO:0007669"/>
    <property type="project" value="UniProtKB-KW"/>
</dbReference>
<keyword evidence="2" id="KW-0560">Oxidoreductase</keyword>
<dbReference type="InterPro" id="IPR020904">
    <property type="entry name" value="Sc_DH/Rdtase_CS"/>
</dbReference>
<dbReference type="Pfam" id="PF13561">
    <property type="entry name" value="adh_short_C2"/>
    <property type="match status" value="1"/>
</dbReference>
<dbReference type="InterPro" id="IPR057326">
    <property type="entry name" value="KR_dom"/>
</dbReference>
<dbReference type="InterPro" id="IPR036291">
    <property type="entry name" value="NAD(P)-bd_dom_sf"/>
</dbReference>
<dbReference type="STRING" id="1169143.GCA_000383275_01127"/>
<dbReference type="PANTHER" id="PTHR43639:SF1">
    <property type="entry name" value="SHORT-CHAIN DEHYDROGENASE_REDUCTASE FAMILY PROTEIN"/>
    <property type="match status" value="1"/>
</dbReference>
<evidence type="ECO:0000256" key="2">
    <source>
        <dbReference type="ARBA" id="ARBA00023002"/>
    </source>
</evidence>
<evidence type="ECO:0000313" key="5">
    <source>
        <dbReference type="Proteomes" id="UP000248918"/>
    </source>
</evidence>
<reference evidence="4 5" key="1">
    <citation type="submission" date="2018-06" db="EMBL/GenBank/DDBJ databases">
        <title>Genomic Encyclopedia of Type Strains, Phase III (KMG-III): the genomes of soil and plant-associated and newly described type strains.</title>
        <authorList>
            <person name="Whitman W."/>
        </authorList>
    </citation>
    <scope>NUCLEOTIDE SEQUENCE [LARGE SCALE GENOMIC DNA]</scope>
    <source>
        <strain evidence="4 5">LMG 23644</strain>
    </source>
</reference>
<dbReference type="SUPFAM" id="SSF51735">
    <property type="entry name" value="NAD(P)-binding Rossmann-fold domains"/>
    <property type="match status" value="1"/>
</dbReference>
<protein>
    <submittedName>
        <fullName evidence="4">3-oxoacyl-[acyl-carrier protein] reductase</fullName>
    </submittedName>
</protein>
<dbReference type="SMART" id="SM00822">
    <property type="entry name" value="PKS_KR"/>
    <property type="match status" value="1"/>
</dbReference>
<dbReference type="PRINTS" id="PR00080">
    <property type="entry name" value="SDRFAMILY"/>
</dbReference>
<organism evidence="4 5">
    <name type="scientific">Paraburkholderia bryophila</name>
    <dbReference type="NCBI Taxonomy" id="420952"/>
    <lineage>
        <taxon>Bacteria</taxon>
        <taxon>Pseudomonadati</taxon>
        <taxon>Pseudomonadota</taxon>
        <taxon>Betaproteobacteria</taxon>
        <taxon>Burkholderiales</taxon>
        <taxon>Burkholderiaceae</taxon>
        <taxon>Paraburkholderia</taxon>
    </lineage>
</organism>
<dbReference type="Proteomes" id="UP000248918">
    <property type="component" value="Unassembled WGS sequence"/>
</dbReference>
<dbReference type="PRINTS" id="PR00081">
    <property type="entry name" value="GDHRDH"/>
</dbReference>
<evidence type="ECO:0000313" key="4">
    <source>
        <dbReference type="EMBL" id="RAS38784.1"/>
    </source>
</evidence>
<feature type="domain" description="Ketoreductase" evidence="3">
    <location>
        <begin position="7"/>
        <end position="190"/>
    </location>
</feature>
<dbReference type="RefSeq" id="WP_111928824.1">
    <property type="nucleotide sequence ID" value="NZ_CADFFP010000004.1"/>
</dbReference>
<dbReference type="PANTHER" id="PTHR43639">
    <property type="entry name" value="OXIDOREDUCTASE, SHORT-CHAIN DEHYDROGENASE/REDUCTASE FAMILY (AFU_ORTHOLOGUE AFUA_5G02870)"/>
    <property type="match status" value="1"/>
</dbReference>
<dbReference type="AlphaFoldDB" id="A0A329D3A2"/>
<accession>A0A329D3A2</accession>
<comment type="similarity">
    <text evidence="1">Belongs to the short-chain dehydrogenases/reductases (SDR) family.</text>
</comment>
<name>A0A329D3A2_9BURK</name>
<evidence type="ECO:0000256" key="1">
    <source>
        <dbReference type="ARBA" id="ARBA00006484"/>
    </source>
</evidence>
<evidence type="ECO:0000259" key="3">
    <source>
        <dbReference type="SMART" id="SM00822"/>
    </source>
</evidence>
<comment type="caution">
    <text evidence="4">The sequence shown here is derived from an EMBL/GenBank/DDBJ whole genome shotgun (WGS) entry which is preliminary data.</text>
</comment>
<dbReference type="OrthoDB" id="9803333at2"/>
<sequence>MSKLTGKVAVVTGASKGIGAAIAKALAAQGASVVVNYASSKAGADDVAAAITAAGGKAVAVGGDVSKAADAQGIVDTAVETYGRLDILVNNSGVYAFAPIGEITEEHFHKHFNVNVLGLLLVTQAAVKHIGEGGSIVNVSSVVSRITPAGSAVYTATKGAVDGITGVLARELGPRKIRVNSVNPGMVATEGTHSAGITGTDSEFEAWALSTTPLGRIGQPDDIADVVTFLASDDARWVTGESLIASGGSR</sequence>
<dbReference type="Gene3D" id="3.40.50.720">
    <property type="entry name" value="NAD(P)-binding Rossmann-like Domain"/>
    <property type="match status" value="1"/>
</dbReference>
<dbReference type="NCBIfam" id="NF005559">
    <property type="entry name" value="PRK07231.1"/>
    <property type="match status" value="1"/>
</dbReference>
<dbReference type="PROSITE" id="PS00061">
    <property type="entry name" value="ADH_SHORT"/>
    <property type="match status" value="1"/>
</dbReference>
<dbReference type="FunFam" id="3.40.50.720:FF:000084">
    <property type="entry name" value="Short-chain dehydrogenase reductase"/>
    <property type="match status" value="1"/>
</dbReference>
<proteinExistence type="inferred from homology"/>
<dbReference type="EMBL" id="QLTK01000001">
    <property type="protein sequence ID" value="RAS38784.1"/>
    <property type="molecule type" value="Genomic_DNA"/>
</dbReference>
<gene>
    <name evidence="4" type="ORF">BX591_101113</name>
</gene>
<dbReference type="InterPro" id="IPR002347">
    <property type="entry name" value="SDR_fam"/>
</dbReference>